<proteinExistence type="predicted"/>
<keyword evidence="2" id="KW-1185">Reference proteome</keyword>
<dbReference type="EMBL" id="ML976657">
    <property type="protein sequence ID" value="KAF1979822.1"/>
    <property type="molecule type" value="Genomic_DNA"/>
</dbReference>
<reference evidence="1" key="1">
    <citation type="journal article" date="2020" name="Stud. Mycol.">
        <title>101 Dothideomycetes genomes: a test case for predicting lifestyles and emergence of pathogens.</title>
        <authorList>
            <person name="Haridas S."/>
            <person name="Albert R."/>
            <person name="Binder M."/>
            <person name="Bloem J."/>
            <person name="Labutti K."/>
            <person name="Salamov A."/>
            <person name="Andreopoulos B."/>
            <person name="Baker S."/>
            <person name="Barry K."/>
            <person name="Bills G."/>
            <person name="Bluhm B."/>
            <person name="Cannon C."/>
            <person name="Castanera R."/>
            <person name="Culley D."/>
            <person name="Daum C."/>
            <person name="Ezra D."/>
            <person name="Gonzalez J."/>
            <person name="Henrissat B."/>
            <person name="Kuo A."/>
            <person name="Liang C."/>
            <person name="Lipzen A."/>
            <person name="Lutzoni F."/>
            <person name="Magnuson J."/>
            <person name="Mondo S."/>
            <person name="Nolan M."/>
            <person name="Ohm R."/>
            <person name="Pangilinan J."/>
            <person name="Park H.-J."/>
            <person name="Ramirez L."/>
            <person name="Alfaro M."/>
            <person name="Sun H."/>
            <person name="Tritt A."/>
            <person name="Yoshinaga Y."/>
            <person name="Zwiers L.-H."/>
            <person name="Turgeon B."/>
            <person name="Goodwin S."/>
            <person name="Spatafora J."/>
            <person name="Crous P."/>
            <person name="Grigoriev I."/>
        </authorList>
    </citation>
    <scope>NUCLEOTIDE SEQUENCE</scope>
    <source>
        <strain evidence="1">CBS 107.79</strain>
    </source>
</reference>
<name>A0A6A5VVQ8_9PLEO</name>
<protein>
    <submittedName>
        <fullName evidence="1">Uncharacterized protein</fullName>
    </submittedName>
</protein>
<dbReference type="AlphaFoldDB" id="A0A6A5VVQ8"/>
<sequence>MWSSPRRRVWPGNMRGRRSLAAGWSPMFILPKGETEFHESNPGTIQRQGLSEQRSCGGTLWLLMNCTYRFQYYFCMETYRSVTISRG</sequence>
<evidence type="ECO:0000313" key="1">
    <source>
        <dbReference type="EMBL" id="KAF1979822.1"/>
    </source>
</evidence>
<gene>
    <name evidence="1" type="ORF">BU23DRAFT_106492</name>
</gene>
<organism evidence="1 2">
    <name type="scientific">Bimuria novae-zelandiae CBS 107.79</name>
    <dbReference type="NCBI Taxonomy" id="1447943"/>
    <lineage>
        <taxon>Eukaryota</taxon>
        <taxon>Fungi</taxon>
        <taxon>Dikarya</taxon>
        <taxon>Ascomycota</taxon>
        <taxon>Pezizomycotina</taxon>
        <taxon>Dothideomycetes</taxon>
        <taxon>Pleosporomycetidae</taxon>
        <taxon>Pleosporales</taxon>
        <taxon>Massarineae</taxon>
        <taxon>Didymosphaeriaceae</taxon>
        <taxon>Bimuria</taxon>
    </lineage>
</organism>
<evidence type="ECO:0000313" key="2">
    <source>
        <dbReference type="Proteomes" id="UP000800036"/>
    </source>
</evidence>
<accession>A0A6A5VVQ8</accession>
<dbReference type="Proteomes" id="UP000800036">
    <property type="component" value="Unassembled WGS sequence"/>
</dbReference>